<accession>A0A4V3XHW1</accession>
<feature type="region of interest" description="Disordered" evidence="4">
    <location>
        <begin position="278"/>
        <end position="303"/>
    </location>
</feature>
<organism evidence="6 7">
    <name type="scientific">Antrodiella citrinella</name>
    <dbReference type="NCBI Taxonomy" id="2447956"/>
    <lineage>
        <taxon>Eukaryota</taxon>
        <taxon>Fungi</taxon>
        <taxon>Dikarya</taxon>
        <taxon>Basidiomycota</taxon>
        <taxon>Agaricomycotina</taxon>
        <taxon>Agaricomycetes</taxon>
        <taxon>Polyporales</taxon>
        <taxon>Steccherinaceae</taxon>
        <taxon>Antrodiella</taxon>
    </lineage>
</organism>
<feature type="repeat" description="WD" evidence="3">
    <location>
        <begin position="450"/>
        <end position="489"/>
    </location>
</feature>
<evidence type="ECO:0000256" key="2">
    <source>
        <dbReference type="ARBA" id="ARBA00022737"/>
    </source>
</evidence>
<feature type="repeat" description="WD" evidence="3">
    <location>
        <begin position="335"/>
        <end position="367"/>
    </location>
</feature>
<feature type="repeat" description="WD" evidence="3">
    <location>
        <begin position="368"/>
        <end position="409"/>
    </location>
</feature>
<dbReference type="PANTHER" id="PTHR22847:SF637">
    <property type="entry name" value="WD REPEAT DOMAIN 5B"/>
    <property type="match status" value="1"/>
</dbReference>
<dbReference type="Pfam" id="PF12937">
    <property type="entry name" value="F-box-like"/>
    <property type="match status" value="1"/>
</dbReference>
<feature type="region of interest" description="Disordered" evidence="4">
    <location>
        <begin position="199"/>
        <end position="220"/>
    </location>
</feature>
<dbReference type="Gene3D" id="2.130.10.10">
    <property type="entry name" value="YVTN repeat-like/Quinoprotein amine dehydrogenase"/>
    <property type="match status" value="2"/>
</dbReference>
<dbReference type="InterPro" id="IPR020472">
    <property type="entry name" value="WD40_PAC1"/>
</dbReference>
<dbReference type="Gene3D" id="1.20.1280.50">
    <property type="match status" value="1"/>
</dbReference>
<feature type="region of interest" description="Disordered" evidence="4">
    <location>
        <begin position="1"/>
        <end position="28"/>
    </location>
</feature>
<dbReference type="SUPFAM" id="SSF81383">
    <property type="entry name" value="F-box domain"/>
    <property type="match status" value="1"/>
</dbReference>
<dbReference type="Pfam" id="PF00400">
    <property type="entry name" value="WD40"/>
    <property type="match status" value="4"/>
</dbReference>
<name>A0A4V3XHW1_9APHY</name>
<dbReference type="InterPro" id="IPR019775">
    <property type="entry name" value="WD40_repeat_CS"/>
</dbReference>
<dbReference type="PROSITE" id="PS50294">
    <property type="entry name" value="WD_REPEATS_REGION"/>
    <property type="match status" value="3"/>
</dbReference>
<evidence type="ECO:0000259" key="5">
    <source>
        <dbReference type="PROSITE" id="PS50181"/>
    </source>
</evidence>
<evidence type="ECO:0000313" key="7">
    <source>
        <dbReference type="Proteomes" id="UP000308730"/>
    </source>
</evidence>
<proteinExistence type="predicted"/>
<dbReference type="PANTHER" id="PTHR22847">
    <property type="entry name" value="WD40 REPEAT PROTEIN"/>
    <property type="match status" value="1"/>
</dbReference>
<feature type="repeat" description="WD" evidence="3">
    <location>
        <begin position="410"/>
        <end position="449"/>
    </location>
</feature>
<dbReference type="InterPro" id="IPR036047">
    <property type="entry name" value="F-box-like_dom_sf"/>
</dbReference>
<dbReference type="PROSITE" id="PS00678">
    <property type="entry name" value="WD_REPEATS_1"/>
    <property type="match status" value="3"/>
</dbReference>
<evidence type="ECO:0000256" key="1">
    <source>
        <dbReference type="ARBA" id="ARBA00022574"/>
    </source>
</evidence>
<dbReference type="PRINTS" id="PR00320">
    <property type="entry name" value="GPROTEINBRPT"/>
</dbReference>
<dbReference type="CDD" id="cd00200">
    <property type="entry name" value="WD40"/>
    <property type="match status" value="1"/>
</dbReference>
<evidence type="ECO:0000256" key="3">
    <source>
        <dbReference type="PROSITE-ProRule" id="PRU00221"/>
    </source>
</evidence>
<feature type="compositionally biased region" description="Polar residues" evidence="4">
    <location>
        <begin position="1"/>
        <end position="11"/>
    </location>
</feature>
<feature type="domain" description="F-box" evidence="5">
    <location>
        <begin position="90"/>
        <end position="137"/>
    </location>
</feature>
<keyword evidence="2" id="KW-0677">Repeat</keyword>
<reference evidence="6 7" key="1">
    <citation type="submission" date="2019-02" db="EMBL/GenBank/DDBJ databases">
        <title>Genome sequencing of the rare red list fungi Antrodiella citrinella (Flaviporus citrinellus).</title>
        <authorList>
            <person name="Buettner E."/>
            <person name="Kellner H."/>
        </authorList>
    </citation>
    <scope>NUCLEOTIDE SEQUENCE [LARGE SCALE GENOMIC DNA]</scope>
    <source>
        <strain evidence="6 7">DSM 108506</strain>
    </source>
</reference>
<evidence type="ECO:0000256" key="4">
    <source>
        <dbReference type="SAM" id="MobiDB-lite"/>
    </source>
</evidence>
<protein>
    <recommendedName>
        <fullName evidence="5">F-box domain-containing protein</fullName>
    </recommendedName>
</protein>
<keyword evidence="1 3" id="KW-0853">WD repeat</keyword>
<dbReference type="InterPro" id="IPR001810">
    <property type="entry name" value="F-box_dom"/>
</dbReference>
<dbReference type="Proteomes" id="UP000308730">
    <property type="component" value="Unassembled WGS sequence"/>
</dbReference>
<dbReference type="OrthoDB" id="190105at2759"/>
<dbReference type="SUPFAM" id="SSF50952">
    <property type="entry name" value="Soluble quinoprotein glucose dehydrogenase"/>
    <property type="match status" value="1"/>
</dbReference>
<dbReference type="PROSITE" id="PS50181">
    <property type="entry name" value="FBOX"/>
    <property type="match status" value="1"/>
</dbReference>
<evidence type="ECO:0000313" key="6">
    <source>
        <dbReference type="EMBL" id="THH26633.1"/>
    </source>
</evidence>
<sequence>MADMDSSTTTIYMPIVSPPTPAPSPGPSTPVLSSFAALSLAGAQSGLDPLTLFAAMPPHQRHRFLASLLTVCTPEELVHISSTVTNMLRRDFLHDLPPELAVYILGFLDDPHTLSRASCVSKYWSSLVKDEWLWKRLCAVHGFVPDPHLLRSHLFNDLGTASPTLPNQFHYRRHFRTEYLTVSNWRTGGTLVRTHRALTATPAPTQGSPPPARDSPQSSAIPTSLALDSEWVVVGLANSRIHVFSAKTGVLSRTLVGHGSGVWAVSLIIGSGEAVAAKESVEDDKEPVPFDKDMTDGERHLPRPMRRALGLHYPLTYDSSNDPPTGLPSDPAGSTLGWGQPSSLVVSGGCDKDLRVWDVKSGYCIYTLRGHTSTIRCLKVLHHRPIAVSGSRDCTIRVWDVQRGRQLRVLEGHESSVRSLDVCGNKVVTGSYDTTCRLWDVDTGECLHVLRGHFHQVYSVAFDGVRIASGGIDTTVRVWDAETGVCLALLQGHTALVTLLQLTSTVLVTGGSDGRVITFSLIPRPCSTSAVPQPFHVIQKLAAHDSTVTSLQLDDRFLVTAGNDGRVRLFAFDADTGLCHYVREMSEPSESVWKVGFVRGTAAVMCRRAGKTIMEVWRFRPKGA</sequence>
<dbReference type="InterPro" id="IPR001680">
    <property type="entry name" value="WD40_rpt"/>
</dbReference>
<feature type="compositionally biased region" description="Basic and acidic residues" evidence="4">
    <location>
        <begin position="286"/>
        <end position="301"/>
    </location>
</feature>
<dbReference type="InterPro" id="IPR011041">
    <property type="entry name" value="Quinoprot_gluc/sorb_DH_b-prop"/>
</dbReference>
<comment type="caution">
    <text evidence="6">The sequence shown here is derived from an EMBL/GenBank/DDBJ whole genome shotgun (WGS) entry which is preliminary data.</text>
</comment>
<feature type="compositionally biased region" description="Pro residues" evidence="4">
    <location>
        <begin position="16"/>
        <end position="28"/>
    </location>
</feature>
<dbReference type="AlphaFoldDB" id="A0A4V3XHW1"/>
<dbReference type="PROSITE" id="PS50082">
    <property type="entry name" value="WD_REPEATS_2"/>
    <property type="match status" value="4"/>
</dbReference>
<keyword evidence="7" id="KW-1185">Reference proteome</keyword>
<dbReference type="EMBL" id="SGPM01000326">
    <property type="protein sequence ID" value="THH26633.1"/>
    <property type="molecule type" value="Genomic_DNA"/>
</dbReference>
<gene>
    <name evidence="6" type="ORF">EUX98_g7555</name>
</gene>
<dbReference type="InterPro" id="IPR015943">
    <property type="entry name" value="WD40/YVTN_repeat-like_dom_sf"/>
</dbReference>
<dbReference type="InterPro" id="IPR036322">
    <property type="entry name" value="WD40_repeat_dom_sf"/>
</dbReference>
<dbReference type="SUPFAM" id="SSF50978">
    <property type="entry name" value="WD40 repeat-like"/>
    <property type="match status" value="1"/>
</dbReference>
<dbReference type="GO" id="GO:1990234">
    <property type="term" value="C:transferase complex"/>
    <property type="evidence" value="ECO:0007669"/>
    <property type="project" value="UniProtKB-ARBA"/>
</dbReference>
<dbReference type="SMART" id="SM00320">
    <property type="entry name" value="WD40"/>
    <property type="match status" value="6"/>
</dbReference>